<gene>
    <name evidence="2" type="ordered locus">MA_3340</name>
</gene>
<proteinExistence type="predicted"/>
<evidence type="ECO:0000259" key="1">
    <source>
        <dbReference type="Pfam" id="PF01610"/>
    </source>
</evidence>
<dbReference type="EnsemblBacteria" id="AAM06709">
    <property type="protein sequence ID" value="AAM06709"/>
    <property type="gene ID" value="MA_3340"/>
</dbReference>
<organism evidence="2 3">
    <name type="scientific">Methanosarcina acetivorans (strain ATCC 35395 / DSM 2834 / JCM 12185 / C2A)</name>
    <dbReference type="NCBI Taxonomy" id="188937"/>
    <lineage>
        <taxon>Archaea</taxon>
        <taxon>Methanobacteriati</taxon>
        <taxon>Methanobacteriota</taxon>
        <taxon>Stenosarchaea group</taxon>
        <taxon>Methanomicrobia</taxon>
        <taxon>Methanosarcinales</taxon>
        <taxon>Methanosarcinaceae</taxon>
        <taxon>Methanosarcina</taxon>
    </lineage>
</organism>
<dbReference type="InterPro" id="IPR002560">
    <property type="entry name" value="Transposase_DDE"/>
</dbReference>
<keyword evidence="3" id="KW-1185">Reference proteome</keyword>
<feature type="domain" description="Transposase IS204/IS1001/IS1096/IS1165 DDE" evidence="1">
    <location>
        <begin position="6"/>
        <end position="33"/>
    </location>
</feature>
<dbReference type="EMBL" id="AE010299">
    <property type="protein sequence ID" value="AAM06709.1"/>
    <property type="molecule type" value="Genomic_DNA"/>
</dbReference>
<dbReference type="KEGG" id="mac:MA_3340"/>
<dbReference type="HOGENOM" id="CLU_2662290_0_0_2"/>
<dbReference type="InParanoid" id="Q8TKQ8"/>
<sequence>MALIISEILGEFPDAKIMFNKFHVMKMMNEAVVSKKAVPSTTTVNLQGVSYARRGVHREEKLRKKTIVVGAAWIR</sequence>
<name>Q8TKQ8_METAC</name>
<reference evidence="2 3" key="1">
    <citation type="journal article" date="2002" name="Genome Res.">
        <title>The genome of Methanosarcina acetivorans reveals extensive metabolic and physiological diversity.</title>
        <authorList>
            <person name="Galagan J.E."/>
            <person name="Nusbaum C."/>
            <person name="Roy A."/>
            <person name="Endrizzi M.G."/>
            <person name="Macdonald P."/>
            <person name="FitzHugh W."/>
            <person name="Calvo S."/>
            <person name="Engels R."/>
            <person name="Smirnov S."/>
            <person name="Atnoor D."/>
            <person name="Brown A."/>
            <person name="Allen N."/>
            <person name="Naylor J."/>
            <person name="Stange-Thomann N."/>
            <person name="DeArellano K."/>
            <person name="Johnson R."/>
            <person name="Linton L."/>
            <person name="McEwan P."/>
            <person name="McKernan K."/>
            <person name="Talamas J."/>
            <person name="Tirrell A."/>
            <person name="Ye W."/>
            <person name="Zimmer A."/>
            <person name="Barber R.D."/>
            <person name="Cann I."/>
            <person name="Graham D.E."/>
            <person name="Grahame D.A."/>
            <person name="Guss A."/>
            <person name="Hedderich R."/>
            <person name="Ingram-Smith C."/>
            <person name="Kuettner C.H."/>
            <person name="Krzycki J.A."/>
            <person name="Leigh J.A."/>
            <person name="Li W."/>
            <person name="Liu J."/>
            <person name="Mukhopadhyay B."/>
            <person name="Reeve J.N."/>
            <person name="Smith K."/>
            <person name="Springer T.A."/>
            <person name="Umayam L.A."/>
            <person name="White O."/>
            <person name="White R.H."/>
            <person name="de Macario E.C."/>
            <person name="Ferry J.G."/>
            <person name="Jarrell K.F."/>
            <person name="Jing H."/>
            <person name="Macario A.J.L."/>
            <person name="Paulsen I."/>
            <person name="Pritchett M."/>
            <person name="Sowers K.R."/>
            <person name="Swanson R.V."/>
            <person name="Zinder S.H."/>
            <person name="Lander E."/>
            <person name="Metcalf W.W."/>
            <person name="Birren B."/>
        </authorList>
    </citation>
    <scope>NUCLEOTIDE SEQUENCE [LARGE SCALE GENOMIC DNA]</scope>
    <source>
        <strain evidence="3">ATCC 35395 / DSM 2834 / JCM 12185 / C2A</strain>
    </source>
</reference>
<evidence type="ECO:0000313" key="3">
    <source>
        <dbReference type="Proteomes" id="UP000002487"/>
    </source>
</evidence>
<accession>Q8TKQ8</accession>
<dbReference type="STRING" id="188937.MA_3340"/>
<protein>
    <recommendedName>
        <fullName evidence="1">Transposase IS204/IS1001/IS1096/IS1165 DDE domain-containing protein</fullName>
    </recommendedName>
</protein>
<dbReference type="AlphaFoldDB" id="Q8TKQ8"/>
<dbReference type="Pfam" id="PF01610">
    <property type="entry name" value="DDE_Tnp_ISL3"/>
    <property type="match status" value="1"/>
</dbReference>
<evidence type="ECO:0000313" key="2">
    <source>
        <dbReference type="EMBL" id="AAM06709.1"/>
    </source>
</evidence>
<dbReference type="Proteomes" id="UP000002487">
    <property type="component" value="Chromosome"/>
</dbReference>